<dbReference type="AlphaFoldDB" id="A0AAU9VIW9"/>
<evidence type="ECO:0000256" key="2">
    <source>
        <dbReference type="ARBA" id="ARBA00022679"/>
    </source>
</evidence>
<organism evidence="6 8">
    <name type="scientific">Erysipelothrix amsterdamensis</name>
    <dbReference type="NCBI Taxonomy" id="2929157"/>
    <lineage>
        <taxon>Bacteria</taxon>
        <taxon>Bacillati</taxon>
        <taxon>Bacillota</taxon>
        <taxon>Erysipelotrichia</taxon>
        <taxon>Erysipelotrichales</taxon>
        <taxon>Erysipelotrichaceae</taxon>
        <taxon>Erysipelothrix</taxon>
    </lineage>
</organism>
<reference evidence="6" key="1">
    <citation type="submission" date="2022-04" db="EMBL/GenBank/DDBJ databases">
        <authorList>
            <person name="Forde T."/>
        </authorList>
    </citation>
    <scope>NUCLEOTIDE SEQUENCE</scope>
    <source>
        <strain evidence="6">A18Y016a</strain>
        <strain evidence="5">A18Y020d</strain>
    </source>
</reference>
<evidence type="ECO:0000313" key="8">
    <source>
        <dbReference type="Proteomes" id="UP001154111"/>
    </source>
</evidence>
<dbReference type="EC" id="2.7.7.61" evidence="1"/>
<evidence type="ECO:0000256" key="3">
    <source>
        <dbReference type="ARBA" id="ARBA00022695"/>
    </source>
</evidence>
<dbReference type="RefSeq" id="WP_238000339.1">
    <property type="nucleotide sequence ID" value="NZ_OW659477.1"/>
</dbReference>
<dbReference type="GO" id="GO:0050519">
    <property type="term" value="F:holo-citrate lyase synthase activity"/>
    <property type="evidence" value="ECO:0007669"/>
    <property type="project" value="UniProtKB-EC"/>
</dbReference>
<dbReference type="Proteomes" id="UP001154095">
    <property type="component" value="Chromosome"/>
</dbReference>
<comment type="catalytic activity">
    <reaction evidence="4">
        <text>apo-[citrate lyase ACP] + 2'-(5''-triphospho-alpha-D-ribosyl)-3'-dephospho-CoA = holo-[citrate lyase ACP] + diphosphate</text>
        <dbReference type="Rhea" id="RHEA:16333"/>
        <dbReference type="Rhea" id="RHEA-COMP:10157"/>
        <dbReference type="Rhea" id="RHEA-COMP:10158"/>
        <dbReference type="ChEBI" id="CHEBI:29999"/>
        <dbReference type="ChEBI" id="CHEBI:33019"/>
        <dbReference type="ChEBI" id="CHEBI:61378"/>
        <dbReference type="ChEBI" id="CHEBI:82683"/>
        <dbReference type="EC" id="2.7.7.61"/>
    </reaction>
</comment>
<keyword evidence="3 6" id="KW-0548">Nucleotidyltransferase</keyword>
<dbReference type="EMBL" id="OW659477">
    <property type="protein sequence ID" value="CAH2762254.1"/>
    <property type="molecule type" value="Genomic_DNA"/>
</dbReference>
<dbReference type="InterPro" id="IPR005551">
    <property type="entry name" value="CitX"/>
</dbReference>
<dbReference type="GO" id="GO:0016829">
    <property type="term" value="F:lyase activity"/>
    <property type="evidence" value="ECO:0007669"/>
    <property type="project" value="UniProtKB-KW"/>
</dbReference>
<sequence length="162" mass="18376">MNEVTLEAMLDAREKRVQTIADLKKQFPTQSIISFKLNIPGPTKSTPNYQWAFKQGIFELDQFAKCYDCQLENHTGPEAYYISDLKAETVKEAMVNLEDTHPLGRLFDLDVEGINRKDLGIAPRKCLICDDDAHGCSRSRKHTLDTVIDTINTLIENVKSSQ</sequence>
<gene>
    <name evidence="6" type="primary">citX</name>
    <name evidence="6" type="ORF">ERYAMS2_01111</name>
    <name evidence="5" type="ORF">ERYAMS_00817</name>
</gene>
<accession>A0AAU9VIW9</accession>
<dbReference type="EMBL" id="OW659496">
    <property type="protein sequence ID" value="CAH2762225.1"/>
    <property type="molecule type" value="Genomic_DNA"/>
</dbReference>
<evidence type="ECO:0000313" key="7">
    <source>
        <dbReference type="Proteomes" id="UP001154095"/>
    </source>
</evidence>
<dbReference type="Proteomes" id="UP001154111">
    <property type="component" value="Chromosome"/>
</dbReference>
<keyword evidence="2 6" id="KW-0808">Transferase</keyword>
<evidence type="ECO:0000313" key="5">
    <source>
        <dbReference type="EMBL" id="CAH2762225.1"/>
    </source>
</evidence>
<evidence type="ECO:0000256" key="4">
    <source>
        <dbReference type="ARBA" id="ARBA00048574"/>
    </source>
</evidence>
<proteinExistence type="predicted"/>
<evidence type="ECO:0000313" key="6">
    <source>
        <dbReference type="EMBL" id="CAH2762254.1"/>
    </source>
</evidence>
<dbReference type="GO" id="GO:0051191">
    <property type="term" value="P:prosthetic group biosynthetic process"/>
    <property type="evidence" value="ECO:0007669"/>
    <property type="project" value="InterPro"/>
</dbReference>
<dbReference type="NCBIfam" id="TIGR03124">
    <property type="entry name" value="citrate_citX"/>
    <property type="match status" value="1"/>
</dbReference>
<keyword evidence="6" id="KW-0456">Lyase</keyword>
<dbReference type="Pfam" id="PF03802">
    <property type="entry name" value="CitX"/>
    <property type="match status" value="1"/>
</dbReference>
<evidence type="ECO:0000256" key="1">
    <source>
        <dbReference type="ARBA" id="ARBA00012524"/>
    </source>
</evidence>
<protein>
    <recommendedName>
        <fullName evidence="1">citrate lyase holo-[acyl-carrier protein] synthase</fullName>
        <ecNumber evidence="1">2.7.7.61</ecNumber>
    </recommendedName>
</protein>
<keyword evidence="7" id="KW-1185">Reference proteome</keyword>
<name>A0AAU9VIW9_9FIRM</name>